<protein>
    <submittedName>
        <fullName evidence="2">Similar to Uncharacterized protein C19C7.04c acc. no. O60153</fullName>
    </submittedName>
</protein>
<reference evidence="2 3" key="1">
    <citation type="journal article" date="2013" name="PLoS Genet.">
        <title>The genome and development-dependent transcriptomes of Pyronema confluens: a window into fungal evolution.</title>
        <authorList>
            <person name="Traeger S."/>
            <person name="Altegoer F."/>
            <person name="Freitag M."/>
            <person name="Gabaldon T."/>
            <person name="Kempken F."/>
            <person name="Kumar A."/>
            <person name="Marcet-Houben M."/>
            <person name="Poggeler S."/>
            <person name="Stajich J.E."/>
            <person name="Nowrousian M."/>
        </authorList>
    </citation>
    <scope>NUCLEOTIDE SEQUENCE [LARGE SCALE GENOMIC DNA]</scope>
    <source>
        <strain evidence="3">CBS 100304</strain>
        <tissue evidence="2">Vegetative mycelium</tissue>
    </source>
</reference>
<feature type="region of interest" description="Disordered" evidence="1">
    <location>
        <begin position="20"/>
        <end position="86"/>
    </location>
</feature>
<dbReference type="eggNOG" id="ENOG502RXHE">
    <property type="taxonomic scope" value="Eukaryota"/>
</dbReference>
<feature type="compositionally biased region" description="Polar residues" evidence="1">
    <location>
        <begin position="45"/>
        <end position="59"/>
    </location>
</feature>
<feature type="compositionally biased region" description="Polar residues" evidence="1">
    <location>
        <begin position="243"/>
        <end position="252"/>
    </location>
</feature>
<evidence type="ECO:0000256" key="1">
    <source>
        <dbReference type="SAM" id="MobiDB-lite"/>
    </source>
</evidence>
<keyword evidence="3" id="KW-1185">Reference proteome</keyword>
<dbReference type="Proteomes" id="UP000018144">
    <property type="component" value="Unassembled WGS sequence"/>
</dbReference>
<dbReference type="EMBL" id="HF935661">
    <property type="protein sequence ID" value="CCX11980.1"/>
    <property type="molecule type" value="Genomic_DNA"/>
</dbReference>
<evidence type="ECO:0000313" key="2">
    <source>
        <dbReference type="EMBL" id="CCX11980.1"/>
    </source>
</evidence>
<organism evidence="2 3">
    <name type="scientific">Pyronema omphalodes (strain CBS 100304)</name>
    <name type="common">Pyronema confluens</name>
    <dbReference type="NCBI Taxonomy" id="1076935"/>
    <lineage>
        <taxon>Eukaryota</taxon>
        <taxon>Fungi</taxon>
        <taxon>Dikarya</taxon>
        <taxon>Ascomycota</taxon>
        <taxon>Pezizomycotina</taxon>
        <taxon>Pezizomycetes</taxon>
        <taxon>Pezizales</taxon>
        <taxon>Pyronemataceae</taxon>
        <taxon>Pyronema</taxon>
    </lineage>
</organism>
<dbReference type="InterPro" id="IPR018809">
    <property type="entry name" value="DUF2406"/>
</dbReference>
<dbReference type="OrthoDB" id="5330253at2759"/>
<evidence type="ECO:0000313" key="3">
    <source>
        <dbReference type="Proteomes" id="UP000018144"/>
    </source>
</evidence>
<dbReference type="PANTHER" id="PTHR28186">
    <property type="entry name" value="MEIOTICALLY UP-REGULATED GENE 9 PROTEIN"/>
    <property type="match status" value="1"/>
</dbReference>
<proteinExistence type="predicted"/>
<feature type="region of interest" description="Disordered" evidence="1">
    <location>
        <begin position="102"/>
        <end position="153"/>
    </location>
</feature>
<feature type="region of interest" description="Disordered" evidence="1">
    <location>
        <begin position="176"/>
        <end position="299"/>
    </location>
</feature>
<feature type="compositionally biased region" description="Low complexity" evidence="1">
    <location>
        <begin position="222"/>
        <end position="238"/>
    </location>
</feature>
<feature type="compositionally biased region" description="Basic and acidic residues" evidence="1">
    <location>
        <begin position="102"/>
        <end position="112"/>
    </location>
</feature>
<name>U4L680_PYROM</name>
<sequence length="299" mass="32983">MGLFGKSKNKEQKEALRALEHLDRRNSKMATSVDPSRAIHELQPWQVNQEKPRQGLSNFSHKDVWGRDIKEPDLTNPTRDRWERPLDTIRAFQASIDRGYKGHYLGEGHERSGAPPSQEARSFTGRDPYGRQGPNRNGDATPLSHRSTEDHHASFGAYSSANHMNETLVATAPVAQYGNRGSRGGPAHQPYADTGYAESLGRGGSSGTLDSDYNDGYGHQGQGQNHQHGGQGQNYNYGAGPSGYQQSPLQQEMRSETPRSVIKLSSGGGSGAGYAPELQSKFESEKSEKKSWRKRFSKN</sequence>
<feature type="compositionally biased region" description="Basic and acidic residues" evidence="1">
    <location>
        <begin position="280"/>
        <end position="290"/>
    </location>
</feature>
<accession>U4L680</accession>
<dbReference type="PANTHER" id="PTHR28186:SF1">
    <property type="entry name" value="MEIOTICALLY UP-REGULATED GENE 9 PROTEIN"/>
    <property type="match status" value="1"/>
</dbReference>
<dbReference type="Pfam" id="PF10295">
    <property type="entry name" value="DUF2406"/>
    <property type="match status" value="1"/>
</dbReference>
<gene>
    <name evidence="2" type="ORF">PCON_11574</name>
</gene>
<feature type="compositionally biased region" description="Basic and acidic residues" evidence="1">
    <location>
        <begin position="60"/>
        <end position="86"/>
    </location>
</feature>
<dbReference type="AlphaFoldDB" id="U4L680"/>